<proteinExistence type="predicted"/>
<protein>
    <submittedName>
        <fullName evidence="2">Carboxymuconolactone decarboxylase family protein</fullName>
    </submittedName>
</protein>
<sequence>MPNIPYRDELDTEAEALAERIRARRGGVLLNLDRMLLHHPYLTAGWTELFLRIRAGQHISDRHRELGILAVGSLTGARYELHHHKAPFLAGGGTEEQYAAVVDSVPAAIANADLFDAAERAILTLALESTRDVALSPETVGAVRSHFPEPAQFLELLMSIASYNFAARILVGLGIEIEAETP</sequence>
<accession>A0ABW3T1K7</accession>
<dbReference type="RefSeq" id="WP_377353411.1">
    <property type="nucleotide sequence ID" value="NZ_JBHTLQ010000017.1"/>
</dbReference>
<evidence type="ECO:0000313" key="3">
    <source>
        <dbReference type="Proteomes" id="UP001597216"/>
    </source>
</evidence>
<gene>
    <name evidence="2" type="ORF">ACFQ27_09445</name>
</gene>
<evidence type="ECO:0000259" key="1">
    <source>
        <dbReference type="Pfam" id="PF02627"/>
    </source>
</evidence>
<dbReference type="SUPFAM" id="SSF69118">
    <property type="entry name" value="AhpD-like"/>
    <property type="match status" value="1"/>
</dbReference>
<comment type="caution">
    <text evidence="2">The sequence shown here is derived from an EMBL/GenBank/DDBJ whole genome shotgun (WGS) entry which is preliminary data.</text>
</comment>
<dbReference type="EMBL" id="JBHTLQ010000017">
    <property type="protein sequence ID" value="MFD1190803.1"/>
    <property type="molecule type" value="Genomic_DNA"/>
</dbReference>
<dbReference type="PANTHER" id="PTHR34846:SF11">
    <property type="entry name" value="4-CARBOXYMUCONOLACTONE DECARBOXYLASE FAMILY PROTEIN (AFU_ORTHOLOGUE AFUA_6G11590)"/>
    <property type="match status" value="1"/>
</dbReference>
<feature type="domain" description="Carboxymuconolactone decarboxylase-like" evidence="1">
    <location>
        <begin position="41"/>
        <end position="105"/>
    </location>
</feature>
<reference evidence="3" key="1">
    <citation type="journal article" date="2019" name="Int. J. Syst. Evol. Microbiol.">
        <title>The Global Catalogue of Microorganisms (GCM) 10K type strain sequencing project: providing services to taxonomists for standard genome sequencing and annotation.</title>
        <authorList>
            <consortium name="The Broad Institute Genomics Platform"/>
            <consortium name="The Broad Institute Genome Sequencing Center for Infectious Disease"/>
            <person name="Wu L."/>
            <person name="Ma J."/>
        </authorList>
    </citation>
    <scope>NUCLEOTIDE SEQUENCE [LARGE SCALE GENOMIC DNA]</scope>
    <source>
        <strain evidence="3">CCUG 55074</strain>
    </source>
</reference>
<dbReference type="InterPro" id="IPR029032">
    <property type="entry name" value="AhpD-like"/>
</dbReference>
<organism evidence="2 3">
    <name type="scientific">Phenylobacterium conjunctum</name>
    <dbReference type="NCBI Taxonomy" id="1298959"/>
    <lineage>
        <taxon>Bacteria</taxon>
        <taxon>Pseudomonadati</taxon>
        <taxon>Pseudomonadota</taxon>
        <taxon>Alphaproteobacteria</taxon>
        <taxon>Caulobacterales</taxon>
        <taxon>Caulobacteraceae</taxon>
        <taxon>Phenylobacterium</taxon>
    </lineage>
</organism>
<dbReference type="Pfam" id="PF02627">
    <property type="entry name" value="CMD"/>
    <property type="match status" value="1"/>
</dbReference>
<name>A0ABW3T1K7_9CAUL</name>
<keyword evidence="3" id="KW-1185">Reference proteome</keyword>
<dbReference type="InterPro" id="IPR003779">
    <property type="entry name" value="CMD-like"/>
</dbReference>
<dbReference type="Proteomes" id="UP001597216">
    <property type="component" value="Unassembled WGS sequence"/>
</dbReference>
<dbReference type="PANTHER" id="PTHR34846">
    <property type="entry name" value="4-CARBOXYMUCONOLACTONE DECARBOXYLASE FAMILY PROTEIN (AFU_ORTHOLOGUE AFUA_6G11590)"/>
    <property type="match status" value="1"/>
</dbReference>
<dbReference type="Gene3D" id="1.20.1290.10">
    <property type="entry name" value="AhpD-like"/>
    <property type="match status" value="1"/>
</dbReference>
<evidence type="ECO:0000313" key="2">
    <source>
        <dbReference type="EMBL" id="MFD1190803.1"/>
    </source>
</evidence>